<evidence type="ECO:0000313" key="2">
    <source>
        <dbReference type="Proteomes" id="UP000248975"/>
    </source>
</evidence>
<evidence type="ECO:0000313" key="1">
    <source>
        <dbReference type="EMBL" id="PZQ95068.1"/>
    </source>
</evidence>
<dbReference type="AlphaFoldDB" id="A0A2W5RWN6"/>
<dbReference type="Proteomes" id="UP000248975">
    <property type="component" value="Unassembled WGS sequence"/>
</dbReference>
<gene>
    <name evidence="1" type="ORF">DI533_20645</name>
</gene>
<comment type="caution">
    <text evidence="1">The sequence shown here is derived from an EMBL/GenBank/DDBJ whole genome shotgun (WGS) entry which is preliminary data.</text>
</comment>
<organism evidence="1 2">
    <name type="scientific">Cereibacter sphaeroides</name>
    <name type="common">Rhodobacter sphaeroides</name>
    <dbReference type="NCBI Taxonomy" id="1063"/>
    <lineage>
        <taxon>Bacteria</taxon>
        <taxon>Pseudomonadati</taxon>
        <taxon>Pseudomonadota</taxon>
        <taxon>Alphaproteobacteria</taxon>
        <taxon>Rhodobacterales</taxon>
        <taxon>Paracoccaceae</taxon>
        <taxon>Cereibacter</taxon>
    </lineage>
</organism>
<sequence length="81" mass="9138">MIIVIFILFALAWLCSGAGEKQRYLANHTLSCVNIEQCSDNTQRMLRQAEKQYRTSAGRLARASFAFAFCGAVLTIFELMK</sequence>
<reference evidence="1 2" key="1">
    <citation type="submission" date="2017-08" db="EMBL/GenBank/DDBJ databases">
        <title>Infants hospitalized years apart are colonized by the same room-sourced microbial strains.</title>
        <authorList>
            <person name="Brooks B."/>
            <person name="Olm M.R."/>
            <person name="Firek B.A."/>
            <person name="Baker R."/>
            <person name="Thomas B.C."/>
            <person name="Morowitz M.J."/>
            <person name="Banfield J.F."/>
        </authorList>
    </citation>
    <scope>NUCLEOTIDE SEQUENCE [LARGE SCALE GENOMIC DNA]</scope>
    <source>
        <strain evidence="1">S2_003_000_R2_11</strain>
    </source>
</reference>
<name>A0A2W5RWN6_CERSP</name>
<proteinExistence type="predicted"/>
<protein>
    <submittedName>
        <fullName evidence="1">Uncharacterized protein</fullName>
    </submittedName>
</protein>
<dbReference type="EMBL" id="QFQS01000010">
    <property type="protein sequence ID" value="PZQ95068.1"/>
    <property type="molecule type" value="Genomic_DNA"/>
</dbReference>
<accession>A0A2W5RWN6</accession>